<feature type="region of interest" description="Disordered" evidence="6">
    <location>
        <begin position="658"/>
        <end position="722"/>
    </location>
</feature>
<feature type="region of interest" description="Disordered" evidence="6">
    <location>
        <begin position="463"/>
        <end position="483"/>
    </location>
</feature>
<dbReference type="InterPro" id="IPR027477">
    <property type="entry name" value="Succ_DH/fumarate_Rdtase_cat_sf"/>
</dbReference>
<dbReference type="KEGG" id="sutt:SUTMEG_12800"/>
<dbReference type="Gene3D" id="3.50.50.60">
    <property type="entry name" value="FAD/NAD(P)-binding domain"/>
    <property type="match status" value="2"/>
</dbReference>
<keyword evidence="9" id="KW-1185">Reference proteome</keyword>
<proteinExistence type="predicted"/>
<evidence type="ECO:0000256" key="1">
    <source>
        <dbReference type="ARBA" id="ARBA00001917"/>
    </source>
</evidence>
<evidence type="ECO:0000259" key="7">
    <source>
        <dbReference type="SMART" id="SM00900"/>
    </source>
</evidence>
<feature type="domain" description="FMN-binding" evidence="7">
    <location>
        <begin position="24"/>
        <end position="98"/>
    </location>
</feature>
<dbReference type="SUPFAM" id="SSF56425">
    <property type="entry name" value="Succinate dehydrogenase/fumarate reductase flavoprotein, catalytic domain"/>
    <property type="match status" value="1"/>
</dbReference>
<evidence type="ECO:0000256" key="4">
    <source>
        <dbReference type="ARBA" id="ARBA00022827"/>
    </source>
</evidence>
<dbReference type="GO" id="GO:0016491">
    <property type="term" value="F:oxidoreductase activity"/>
    <property type="evidence" value="ECO:0007669"/>
    <property type="project" value="UniProtKB-KW"/>
</dbReference>
<dbReference type="SUPFAM" id="SSF51905">
    <property type="entry name" value="FAD/NAD(P)-binding domain"/>
    <property type="match status" value="1"/>
</dbReference>
<evidence type="ECO:0000256" key="3">
    <source>
        <dbReference type="ARBA" id="ARBA00022630"/>
    </source>
</evidence>
<dbReference type="GO" id="GO:0016020">
    <property type="term" value="C:membrane"/>
    <property type="evidence" value="ECO:0007669"/>
    <property type="project" value="InterPro"/>
</dbReference>
<dbReference type="EMBL" id="AP018786">
    <property type="protein sequence ID" value="BBF23389.1"/>
    <property type="molecule type" value="Genomic_DNA"/>
</dbReference>
<keyword evidence="4" id="KW-0274">FAD</keyword>
<dbReference type="InterPro" id="IPR007329">
    <property type="entry name" value="FMN-bd"/>
</dbReference>
<keyword evidence="3" id="KW-0285">Flavoprotein</keyword>
<accession>A0A2Z6IAE4</accession>
<dbReference type="GO" id="GO:0008202">
    <property type="term" value="P:steroid metabolic process"/>
    <property type="evidence" value="ECO:0007669"/>
    <property type="project" value="UniProtKB-ARBA"/>
</dbReference>
<evidence type="ECO:0000313" key="9">
    <source>
        <dbReference type="Proteomes" id="UP000271003"/>
    </source>
</evidence>
<evidence type="ECO:0000313" key="8">
    <source>
        <dbReference type="EMBL" id="BBF23389.1"/>
    </source>
</evidence>
<evidence type="ECO:0000256" key="6">
    <source>
        <dbReference type="SAM" id="MobiDB-lite"/>
    </source>
</evidence>
<dbReference type="PANTHER" id="PTHR43400">
    <property type="entry name" value="FUMARATE REDUCTASE"/>
    <property type="match status" value="1"/>
</dbReference>
<dbReference type="InterPro" id="IPR036188">
    <property type="entry name" value="FAD/NAD-bd_sf"/>
</dbReference>
<dbReference type="Gene3D" id="3.90.1010.20">
    <property type="match status" value="1"/>
</dbReference>
<dbReference type="PANTHER" id="PTHR43400:SF10">
    <property type="entry name" value="3-OXOSTEROID 1-DEHYDROGENASE"/>
    <property type="match status" value="1"/>
</dbReference>
<dbReference type="Proteomes" id="UP000271003">
    <property type="component" value="Chromosome"/>
</dbReference>
<dbReference type="SMART" id="SM00900">
    <property type="entry name" value="FMN_bind"/>
    <property type="match status" value="1"/>
</dbReference>
<sequence length="722" mass="73459">MSLALLTGRVEALVPGTYTAEAQGMMGPVPVTVTVTDREITMISVGPNRETPGVGAVAAPMTASRMVEEQSTAVDLVSGATLTSRAVVAAVEKALTAAGEDPKAWRRTVPIPTEIRKETRTVDLVVVGAGSAGMIAAVAAREAGLSVLVLEKADFSGGASGVCTGAFLVPDSHVQRELGILDDTPEKFERDLLTWGGASTDPVTVKLYSENAGLAVDWLIAHGVRFDTQSGLVRPQGSETPRELTLRGGCPEYAQRLRTLTGESGAEILTGTKVEGLRIENGRVAGVTAKNGRRGVEYEVSARAVLLATGGYGANRATIEEAVAASIDKNGKHPNEELLSAALYGGVVSADGDGLVLGAEAGAARDLGNAATVRWDGLEVLPGTGASLKRANQAVLPLGSILVNREGERVVNEAGPDDAILAAQHRAGGSLFLVMDEGAFGSFAAALKGRGLTRETLDGWIRANEAKTAPSNAESTISEEGASNGVAGSVATATAPTATEAAPAVSESAFAPLIVRGTTLEEAARRAGVDPETLAETAARYNGFVLNGKDDDFGRPASAMTSPLSLSGLVYILEEKPRYATTQGGLIANGRLQAITPEGAPIEGLWVAGEVARGALGQAAVPGTNLGWAATSGLTAGAVIADTLKREAAKNTAAVTTGGANAASGADTADTEAPSAPANSVKLPESEPLPVTGPTPASALDRHDANPAEGPSARDAALDGSR</sequence>
<dbReference type="Pfam" id="PF04205">
    <property type="entry name" value="FMN_bind"/>
    <property type="match status" value="1"/>
</dbReference>
<gene>
    <name evidence="8" type="ORF">SUTMEG_12800</name>
</gene>
<evidence type="ECO:0000256" key="5">
    <source>
        <dbReference type="ARBA" id="ARBA00023002"/>
    </source>
</evidence>
<evidence type="ECO:0000256" key="2">
    <source>
        <dbReference type="ARBA" id="ARBA00001974"/>
    </source>
</evidence>
<dbReference type="InterPro" id="IPR050315">
    <property type="entry name" value="FAD-oxidoreductase_2"/>
</dbReference>
<keyword evidence="5" id="KW-0560">Oxidoreductase</keyword>
<dbReference type="RefSeq" id="WP_170143856.1">
    <property type="nucleotide sequence ID" value="NZ_AP018786.1"/>
</dbReference>
<dbReference type="GO" id="GO:0010181">
    <property type="term" value="F:FMN binding"/>
    <property type="evidence" value="ECO:0007669"/>
    <property type="project" value="InterPro"/>
</dbReference>
<dbReference type="Gene3D" id="3.90.700.10">
    <property type="entry name" value="Succinate dehydrogenase/fumarate reductase flavoprotein, catalytic domain"/>
    <property type="match status" value="1"/>
</dbReference>
<organism evidence="8 9">
    <name type="scientific">Sutterella megalosphaeroides</name>
    <dbReference type="NCBI Taxonomy" id="2494234"/>
    <lineage>
        <taxon>Bacteria</taxon>
        <taxon>Pseudomonadati</taxon>
        <taxon>Pseudomonadota</taxon>
        <taxon>Betaproteobacteria</taxon>
        <taxon>Burkholderiales</taxon>
        <taxon>Sutterellaceae</taxon>
        <taxon>Sutterella</taxon>
    </lineage>
</organism>
<dbReference type="PRINTS" id="PR00411">
    <property type="entry name" value="PNDRDTASEI"/>
</dbReference>
<dbReference type="InterPro" id="IPR003953">
    <property type="entry name" value="FAD-dep_OxRdtase_2_FAD-bd"/>
</dbReference>
<dbReference type="Pfam" id="PF00890">
    <property type="entry name" value="FAD_binding_2"/>
    <property type="match status" value="1"/>
</dbReference>
<reference evidence="8 9" key="1">
    <citation type="journal article" date="2018" name="Int. J. Syst. Evol. Microbiol.">
        <title>Mesosutterella multiformis gen. nov., sp. nov., a member of the family Sutterellaceae and Sutterella megalosphaeroides sp. nov., isolated from human faeces.</title>
        <authorList>
            <person name="Sakamoto M."/>
            <person name="Ikeyama N."/>
            <person name="Kunihiro T."/>
            <person name="Iino T."/>
            <person name="Yuki M."/>
            <person name="Ohkuma M."/>
        </authorList>
    </citation>
    <scope>NUCLEOTIDE SEQUENCE [LARGE SCALE GENOMIC DNA]</scope>
    <source>
        <strain evidence="8 9">6FBBBH3</strain>
    </source>
</reference>
<comment type="cofactor">
    <cofactor evidence="1">
        <name>FMN</name>
        <dbReference type="ChEBI" id="CHEBI:58210"/>
    </cofactor>
</comment>
<comment type="cofactor">
    <cofactor evidence="2">
        <name>FAD</name>
        <dbReference type="ChEBI" id="CHEBI:57692"/>
    </cofactor>
</comment>
<dbReference type="AlphaFoldDB" id="A0A2Z6IAE4"/>
<feature type="compositionally biased region" description="Low complexity" evidence="6">
    <location>
        <begin position="658"/>
        <end position="668"/>
    </location>
</feature>
<feature type="compositionally biased region" description="Polar residues" evidence="6">
    <location>
        <begin position="469"/>
        <end position="478"/>
    </location>
</feature>
<name>A0A2Z6IAE4_9BURK</name>
<protein>
    <recommendedName>
        <fullName evidence="7">FMN-binding domain-containing protein</fullName>
    </recommendedName>
</protein>